<dbReference type="EMBL" id="JACJHZ010000013">
    <property type="protein sequence ID" value="MBA9021046.1"/>
    <property type="molecule type" value="Genomic_DNA"/>
</dbReference>
<proteinExistence type="predicted"/>
<reference evidence="1 2" key="1">
    <citation type="submission" date="2020-08" db="EMBL/GenBank/DDBJ databases">
        <title>Genomic Encyclopedia of Type Strains, Phase IV (KMG-IV): sequencing the most valuable type-strain genomes for metagenomic binning, comparative biology and taxonomic classification.</title>
        <authorList>
            <person name="Goeker M."/>
        </authorList>
    </citation>
    <scope>NUCLEOTIDE SEQUENCE [LARGE SCALE GENOMIC DNA]</scope>
    <source>
        <strain evidence="1 2">DSM 17455</strain>
    </source>
</reference>
<sequence>MTLCTYVVRLAANAVTVSAAYYFGRAIIEMWSRHQLIGAARDLEELAKNVPVDMARPVKDHRRDGYSIRALPDEHSARSFNQQKSRARARLFRVC</sequence>
<gene>
    <name evidence="1" type="ORF">HNQ97_003050</name>
</gene>
<protein>
    <submittedName>
        <fullName evidence="1">Uncharacterized protein</fullName>
    </submittedName>
</protein>
<comment type="caution">
    <text evidence="1">The sequence shown here is derived from an EMBL/GenBank/DDBJ whole genome shotgun (WGS) entry which is preliminary data.</text>
</comment>
<accession>A0ABR6C7R0</accession>
<evidence type="ECO:0000313" key="1">
    <source>
        <dbReference type="EMBL" id="MBA9021046.1"/>
    </source>
</evidence>
<name>A0ABR6C7R0_9HYPH</name>
<organism evidence="1 2">
    <name type="scientific">Aminobacter ciceronei</name>
    <dbReference type="NCBI Taxonomy" id="150723"/>
    <lineage>
        <taxon>Bacteria</taxon>
        <taxon>Pseudomonadati</taxon>
        <taxon>Pseudomonadota</taxon>
        <taxon>Alphaproteobacteria</taxon>
        <taxon>Hyphomicrobiales</taxon>
        <taxon>Phyllobacteriaceae</taxon>
        <taxon>Aminobacter</taxon>
    </lineage>
</organism>
<dbReference type="Proteomes" id="UP000587524">
    <property type="component" value="Unassembled WGS sequence"/>
</dbReference>
<keyword evidence="2" id="KW-1185">Reference proteome</keyword>
<dbReference type="RefSeq" id="WP_182574440.1">
    <property type="nucleotide sequence ID" value="NZ_JACJHY010000013.1"/>
</dbReference>
<evidence type="ECO:0000313" key="2">
    <source>
        <dbReference type="Proteomes" id="UP000587524"/>
    </source>
</evidence>